<dbReference type="GeneID" id="33331777"/>
<feature type="transmembrane region" description="Helical" evidence="1">
    <location>
        <begin position="144"/>
        <end position="167"/>
    </location>
</feature>
<dbReference type="AlphaFoldDB" id="A0A2Z2M4H4"/>
<evidence type="ECO:0000313" key="2">
    <source>
        <dbReference type="EMBL" id="ASJ00787.1"/>
    </source>
</evidence>
<accession>A0A2Z2M4H4</accession>
<feature type="transmembrane region" description="Helical" evidence="1">
    <location>
        <begin position="35"/>
        <end position="56"/>
    </location>
</feature>
<keyword evidence="1" id="KW-0812">Transmembrane</keyword>
<organism evidence="2 3">
    <name type="scientific">Thermococcus gorgonarius</name>
    <dbReference type="NCBI Taxonomy" id="71997"/>
    <lineage>
        <taxon>Archaea</taxon>
        <taxon>Methanobacteriati</taxon>
        <taxon>Methanobacteriota</taxon>
        <taxon>Thermococci</taxon>
        <taxon>Thermococcales</taxon>
        <taxon>Thermococcaceae</taxon>
        <taxon>Thermococcus</taxon>
    </lineage>
</organism>
<dbReference type="RefSeq" id="WP_088885125.1">
    <property type="nucleotide sequence ID" value="NZ_CP014855.1"/>
</dbReference>
<keyword evidence="1" id="KW-1133">Transmembrane helix</keyword>
<reference evidence="2 3" key="1">
    <citation type="submission" date="2016-03" db="EMBL/GenBank/DDBJ databases">
        <title>Complete genome sequence of Thermococcus gorgonarius.</title>
        <authorList>
            <person name="Oger P.M."/>
        </authorList>
    </citation>
    <scope>NUCLEOTIDE SEQUENCE [LARGE SCALE GENOMIC DNA]</scope>
    <source>
        <strain evidence="2 3">W-12</strain>
    </source>
</reference>
<feature type="transmembrane region" description="Helical" evidence="1">
    <location>
        <begin position="7"/>
        <end position="29"/>
    </location>
</feature>
<feature type="transmembrane region" description="Helical" evidence="1">
    <location>
        <begin position="65"/>
        <end position="83"/>
    </location>
</feature>
<proteinExistence type="predicted"/>
<evidence type="ECO:0000313" key="3">
    <source>
        <dbReference type="Proteomes" id="UP000250134"/>
    </source>
</evidence>
<dbReference type="Proteomes" id="UP000250134">
    <property type="component" value="Chromosome"/>
</dbReference>
<keyword evidence="3" id="KW-1185">Reference proteome</keyword>
<dbReference type="KEGG" id="tgg:A3K92_04465"/>
<evidence type="ECO:0000256" key="1">
    <source>
        <dbReference type="SAM" id="Phobius"/>
    </source>
</evidence>
<protein>
    <recommendedName>
        <fullName evidence="4">DUF4203 domain-containing protein</fullName>
    </recommendedName>
</protein>
<gene>
    <name evidence="2" type="ORF">A3K92_04465</name>
</gene>
<feature type="transmembrane region" description="Helical" evidence="1">
    <location>
        <begin position="89"/>
        <end position="106"/>
    </location>
</feature>
<feature type="transmembrane region" description="Helical" evidence="1">
    <location>
        <begin position="118"/>
        <end position="138"/>
    </location>
</feature>
<name>A0A2Z2M4H4_THEGO</name>
<dbReference type="EMBL" id="CP014855">
    <property type="protein sequence ID" value="ASJ00787.1"/>
    <property type="molecule type" value="Genomic_DNA"/>
</dbReference>
<keyword evidence="1" id="KW-0472">Membrane</keyword>
<evidence type="ECO:0008006" key="4">
    <source>
        <dbReference type="Google" id="ProtNLM"/>
    </source>
</evidence>
<sequence>MEGRELGFKFLTGAGVGGFLAFLFVIAFFPISISPWFSVTVLIAGSVAGGAVFILIKKNFVSSSISYLSGLGTSFAIVLTSLLGVDRVTTLAFAFMAVSLVPLYVFKPVSLLDAVLVVVDYPGGMITVLGLAGASGMLTLEAGFMIPFIALIGAFSALTIAVVLYLLHVKVSNIKPNLKP</sequence>